<sequence>MESLAAHFADLFNPDLAVANFTALFSVILIDLALAGDNAVAVGLAAAALPAVQQRRAIFWGIIVALVLRIVFATVTQQLLAIDWLLLAGGLLLFWVAWRMWEDLRKHQPISVGDPVAGEHMAEVIASHGKKPRTFLSALMTIIIADVSMSLDNVLAVAAVSRHNEVIMWFGLVLSVVLMGVAATFIARVIEKHRWIALVGIIIIVFAGARMVWEGCHILWPAYFPPIPAFLGGGH</sequence>
<feature type="transmembrane region" description="Helical" evidence="6">
    <location>
        <begin position="20"/>
        <end position="45"/>
    </location>
</feature>
<evidence type="ECO:0000256" key="6">
    <source>
        <dbReference type="SAM" id="Phobius"/>
    </source>
</evidence>
<dbReference type="PANTHER" id="PTHR30238">
    <property type="entry name" value="MEMBRANE BOUND PREDICTED REDOX MODULATOR"/>
    <property type="match status" value="1"/>
</dbReference>
<evidence type="ECO:0000256" key="5">
    <source>
        <dbReference type="ARBA" id="ARBA00023136"/>
    </source>
</evidence>
<accession>A0A6I6MNV4</accession>
<protein>
    <submittedName>
        <fullName evidence="7">Integral membrane protein, YjbE family</fullName>
    </submittedName>
</protein>
<evidence type="ECO:0000256" key="4">
    <source>
        <dbReference type="ARBA" id="ARBA00022989"/>
    </source>
</evidence>
<dbReference type="GO" id="GO:0016020">
    <property type="term" value="C:membrane"/>
    <property type="evidence" value="ECO:0007669"/>
    <property type="project" value="UniProtKB-SubCell"/>
</dbReference>
<dbReference type="RefSeq" id="WP_158765392.1">
    <property type="nucleotide sequence ID" value="NZ_CP047045.1"/>
</dbReference>
<evidence type="ECO:0000256" key="2">
    <source>
        <dbReference type="ARBA" id="ARBA00007511"/>
    </source>
</evidence>
<evidence type="ECO:0000256" key="1">
    <source>
        <dbReference type="ARBA" id="ARBA00004141"/>
    </source>
</evidence>
<feature type="transmembrane region" description="Helical" evidence="6">
    <location>
        <begin position="57"/>
        <end position="75"/>
    </location>
</feature>
<comment type="subcellular location">
    <subcellularLocation>
        <location evidence="1">Membrane</location>
        <topology evidence="1">Multi-pass membrane protein</topology>
    </subcellularLocation>
</comment>
<dbReference type="EMBL" id="CP047045">
    <property type="protein sequence ID" value="QGZ94457.1"/>
    <property type="molecule type" value="Genomic_DNA"/>
</dbReference>
<dbReference type="InterPro" id="IPR022301">
    <property type="entry name" value="Integral_membrane_YjbE"/>
</dbReference>
<dbReference type="Pfam" id="PF03741">
    <property type="entry name" value="TerC"/>
    <property type="match status" value="1"/>
</dbReference>
<dbReference type="AlphaFoldDB" id="A0A6I6MNV4"/>
<gene>
    <name evidence="7" type="ORF">DSM104635_01276</name>
</gene>
<feature type="transmembrane region" description="Helical" evidence="6">
    <location>
        <begin position="81"/>
        <end position="98"/>
    </location>
</feature>
<dbReference type="PANTHER" id="PTHR30238:SF4">
    <property type="entry name" value="SLL1022 PROTEIN"/>
    <property type="match status" value="1"/>
</dbReference>
<proteinExistence type="inferred from homology"/>
<organism evidence="7 8">
    <name type="scientific">Terricaulis silvestris</name>
    <dbReference type="NCBI Taxonomy" id="2686094"/>
    <lineage>
        <taxon>Bacteria</taxon>
        <taxon>Pseudomonadati</taxon>
        <taxon>Pseudomonadota</taxon>
        <taxon>Alphaproteobacteria</taxon>
        <taxon>Caulobacterales</taxon>
        <taxon>Caulobacteraceae</taxon>
        <taxon>Terricaulis</taxon>
    </lineage>
</organism>
<dbReference type="KEGG" id="tsv:DSM104635_01276"/>
<keyword evidence="3 6" id="KW-0812">Transmembrane</keyword>
<keyword evidence="8" id="KW-1185">Reference proteome</keyword>
<dbReference type="Proteomes" id="UP000431269">
    <property type="component" value="Chromosome"/>
</dbReference>
<reference evidence="8" key="1">
    <citation type="submission" date="2019-12" db="EMBL/GenBank/DDBJ databases">
        <title>Complete genome of Terracaulis silvestris 0127_4.</title>
        <authorList>
            <person name="Vieira S."/>
            <person name="Riedel T."/>
            <person name="Sproer C."/>
            <person name="Pascual J."/>
            <person name="Boedeker C."/>
            <person name="Overmann J."/>
        </authorList>
    </citation>
    <scope>NUCLEOTIDE SEQUENCE [LARGE SCALE GENOMIC DNA]</scope>
    <source>
        <strain evidence="8">0127_4</strain>
    </source>
</reference>
<evidence type="ECO:0000256" key="3">
    <source>
        <dbReference type="ARBA" id="ARBA00022692"/>
    </source>
</evidence>
<dbReference type="NCBIfam" id="TIGR03717">
    <property type="entry name" value="R_switched_YjbE"/>
    <property type="match status" value="1"/>
</dbReference>
<comment type="similarity">
    <text evidence="2">Belongs to the TerC family.</text>
</comment>
<dbReference type="InterPro" id="IPR005496">
    <property type="entry name" value="Integral_membrane_TerC"/>
</dbReference>
<feature type="transmembrane region" description="Helical" evidence="6">
    <location>
        <begin position="135"/>
        <end position="160"/>
    </location>
</feature>
<evidence type="ECO:0000313" key="8">
    <source>
        <dbReference type="Proteomes" id="UP000431269"/>
    </source>
</evidence>
<keyword evidence="4 6" id="KW-1133">Transmembrane helix</keyword>
<feature type="transmembrane region" description="Helical" evidence="6">
    <location>
        <begin position="194"/>
        <end position="213"/>
    </location>
</feature>
<name>A0A6I6MNV4_9CAUL</name>
<keyword evidence="5 6" id="KW-0472">Membrane</keyword>
<feature type="transmembrane region" description="Helical" evidence="6">
    <location>
        <begin position="166"/>
        <end position="187"/>
    </location>
</feature>
<evidence type="ECO:0000313" key="7">
    <source>
        <dbReference type="EMBL" id="QGZ94457.1"/>
    </source>
</evidence>